<proteinExistence type="predicted"/>
<reference evidence="1 2" key="1">
    <citation type="submission" date="2019-10" db="EMBL/GenBank/DDBJ databases">
        <title>Rubrobacter sp nov SCSIO 52915 isolated from a deep-sea sediment in the South China Sea.</title>
        <authorList>
            <person name="Chen R.W."/>
        </authorList>
    </citation>
    <scope>NUCLEOTIDE SEQUENCE [LARGE SCALE GENOMIC DNA]</scope>
    <source>
        <strain evidence="1 2">SCSIO 52915</strain>
    </source>
</reference>
<dbReference type="InterPro" id="IPR016181">
    <property type="entry name" value="Acyl_CoA_acyltransferase"/>
</dbReference>
<protein>
    <submittedName>
        <fullName evidence="1">GNAT family N-acetyltransferase</fullName>
    </submittedName>
</protein>
<name>A0A6G8Q057_9ACTN</name>
<dbReference type="EMBL" id="CP045121">
    <property type="protein sequence ID" value="QIN79859.1"/>
    <property type="molecule type" value="Genomic_DNA"/>
</dbReference>
<dbReference type="InterPro" id="IPR027365">
    <property type="entry name" value="GNAT_acetyltra_YdfB-like"/>
</dbReference>
<dbReference type="SUPFAM" id="SSF55729">
    <property type="entry name" value="Acyl-CoA N-acyltransferases (Nat)"/>
    <property type="match status" value="1"/>
</dbReference>
<gene>
    <name evidence="1" type="ORF">GBA65_16485</name>
</gene>
<evidence type="ECO:0000313" key="2">
    <source>
        <dbReference type="Proteomes" id="UP000502706"/>
    </source>
</evidence>
<organism evidence="1 2">
    <name type="scientific">Rubrobacter marinus</name>
    <dbReference type="NCBI Taxonomy" id="2653852"/>
    <lineage>
        <taxon>Bacteria</taxon>
        <taxon>Bacillati</taxon>
        <taxon>Actinomycetota</taxon>
        <taxon>Rubrobacteria</taxon>
        <taxon>Rubrobacterales</taxon>
        <taxon>Rubrobacteraceae</taxon>
        <taxon>Rubrobacter</taxon>
    </lineage>
</organism>
<accession>A0A6G8Q057</accession>
<evidence type="ECO:0000313" key="1">
    <source>
        <dbReference type="EMBL" id="QIN79859.1"/>
    </source>
</evidence>
<dbReference type="Pfam" id="PF12746">
    <property type="entry name" value="GNAT_acetyltran"/>
    <property type="match status" value="1"/>
</dbReference>
<dbReference type="Gene3D" id="3.40.630.30">
    <property type="match status" value="1"/>
</dbReference>
<dbReference type="RefSeq" id="WP_166397533.1">
    <property type="nucleotide sequence ID" value="NZ_CP045121.1"/>
</dbReference>
<dbReference type="GO" id="GO:0016740">
    <property type="term" value="F:transferase activity"/>
    <property type="evidence" value="ECO:0007669"/>
    <property type="project" value="UniProtKB-KW"/>
</dbReference>
<dbReference type="Proteomes" id="UP000502706">
    <property type="component" value="Chromosome"/>
</dbReference>
<dbReference type="KEGG" id="rmar:GBA65_16485"/>
<keyword evidence="2" id="KW-1185">Reference proteome</keyword>
<sequence length="243" mass="25761">MRRLAALLPDTPRFLETRGMLLEGCCEILGSDEGGEGGPSFVARGLYPEEKLVSVVGRPPDEWVAEAVARNEGSGAVIAMPENAASVARTLPGWEMQTAVLHRLGEGGLLWTPRGDVRMLSGPEGLRALPSGLRAGLGAELEGVLGRGTPLAATFVGGVPVSFCYVASETEGLWDVSIDTLEGHRRRGYAASCAAFMVRHMRETRGKEPVWGALETNAASMNLAALLGFVPVDRYFVLEPSGG</sequence>
<keyword evidence="1" id="KW-0808">Transferase</keyword>
<dbReference type="AlphaFoldDB" id="A0A6G8Q057"/>